<evidence type="ECO:0000313" key="3">
    <source>
        <dbReference type="Proteomes" id="UP000321400"/>
    </source>
</evidence>
<dbReference type="OrthoDB" id="2112914at2"/>
<dbReference type="AlphaFoldDB" id="A0A511X0V5"/>
<sequence length="348" mass="40162">MFRQYVLVALISMLIIDLLIFSFLLVKKIAKNDVKRRKVKIQNKYDKLFLHLIMDTDQSMTITPKTHLEKQVLHELVLHYNTVLSGDVRKKLLDNIDKSFISVRINRYLRSKSIWKNKVGTFLIGEYELNDLLPTLLEQLNTPDQELLFVTARSIIVVSNDQYIEDILQVVTRREKMTKQNVLTLIDLVEGDIEAILDKAMVEGNSFLRAIALEELGKRNYMKSIYWIKCMLTQSEKELRIAALKASYSLGDIGDESYLQGLYQLQTDPEWEVRAFLAKFLMKVNRSPAIDILTNLMSDQNWYVRYNASNALLAQGEKGELALMELLKSEDAFARDAAHAVLQRGILL</sequence>
<comment type="caution">
    <text evidence="2">The sequence shown here is derived from an EMBL/GenBank/DDBJ whole genome shotgun (WGS) entry which is preliminary data.</text>
</comment>
<dbReference type="RefSeq" id="WP_089801114.1">
    <property type="nucleotide sequence ID" value="NZ_BJYE01000010.1"/>
</dbReference>
<keyword evidence="1" id="KW-0472">Membrane</keyword>
<proteinExistence type="predicted"/>
<dbReference type="SUPFAM" id="SSF48371">
    <property type="entry name" value="ARM repeat"/>
    <property type="match status" value="1"/>
</dbReference>
<evidence type="ECO:0008006" key="4">
    <source>
        <dbReference type="Google" id="ProtNLM"/>
    </source>
</evidence>
<dbReference type="STRING" id="442899.SAMN05720591_10979"/>
<keyword evidence="1" id="KW-0812">Transmembrane</keyword>
<dbReference type="Gene3D" id="1.25.10.10">
    <property type="entry name" value="Leucine-rich Repeat Variant"/>
    <property type="match status" value="1"/>
</dbReference>
<organism evidence="2 3">
    <name type="scientific">Halolactibacillus alkaliphilus</name>
    <dbReference type="NCBI Taxonomy" id="442899"/>
    <lineage>
        <taxon>Bacteria</taxon>
        <taxon>Bacillati</taxon>
        <taxon>Bacillota</taxon>
        <taxon>Bacilli</taxon>
        <taxon>Bacillales</taxon>
        <taxon>Bacillaceae</taxon>
        <taxon>Halolactibacillus</taxon>
    </lineage>
</organism>
<reference evidence="2 3" key="1">
    <citation type="submission" date="2019-07" db="EMBL/GenBank/DDBJ databases">
        <title>Whole genome shotgun sequence of Halolactibacillus alkaliphilus NBRC 103919.</title>
        <authorList>
            <person name="Hosoyama A."/>
            <person name="Uohara A."/>
            <person name="Ohji S."/>
            <person name="Ichikawa N."/>
        </authorList>
    </citation>
    <scope>NUCLEOTIDE SEQUENCE [LARGE SCALE GENOMIC DNA]</scope>
    <source>
        <strain evidence="2 3">NBRC 103919</strain>
    </source>
</reference>
<accession>A0A511X0V5</accession>
<evidence type="ECO:0000313" key="2">
    <source>
        <dbReference type="EMBL" id="GEN56578.1"/>
    </source>
</evidence>
<dbReference type="EMBL" id="BJYE01000010">
    <property type="protein sequence ID" value="GEN56578.1"/>
    <property type="molecule type" value="Genomic_DNA"/>
</dbReference>
<evidence type="ECO:0000256" key="1">
    <source>
        <dbReference type="SAM" id="Phobius"/>
    </source>
</evidence>
<dbReference type="InterPro" id="IPR016024">
    <property type="entry name" value="ARM-type_fold"/>
</dbReference>
<dbReference type="InterPro" id="IPR011989">
    <property type="entry name" value="ARM-like"/>
</dbReference>
<protein>
    <recommendedName>
        <fullName evidence="4">HEAT repeat-containing PBS lyase</fullName>
    </recommendedName>
</protein>
<gene>
    <name evidence="2" type="ORF">HAL01_10420</name>
</gene>
<dbReference type="Proteomes" id="UP000321400">
    <property type="component" value="Unassembled WGS sequence"/>
</dbReference>
<keyword evidence="1" id="KW-1133">Transmembrane helix</keyword>
<name>A0A511X0V5_9BACI</name>
<keyword evidence="3" id="KW-1185">Reference proteome</keyword>
<feature type="transmembrane region" description="Helical" evidence="1">
    <location>
        <begin position="6"/>
        <end position="26"/>
    </location>
</feature>
<dbReference type="Pfam" id="PF13646">
    <property type="entry name" value="HEAT_2"/>
    <property type="match status" value="1"/>
</dbReference>